<dbReference type="AlphaFoldDB" id="F5Y2M2"/>
<gene>
    <name evidence="2" type="ordered locus">Rta_12980</name>
</gene>
<feature type="region of interest" description="Disordered" evidence="1">
    <location>
        <begin position="1"/>
        <end position="166"/>
    </location>
</feature>
<name>F5Y2M2_RAMTT</name>
<evidence type="ECO:0000313" key="3">
    <source>
        <dbReference type="Proteomes" id="UP000008385"/>
    </source>
</evidence>
<proteinExistence type="predicted"/>
<keyword evidence="3" id="KW-1185">Reference proteome</keyword>
<reference evidence="2 3" key="2">
    <citation type="journal article" date="2011" name="PLoS ONE">
        <title>The Cyst-Dividing Bacterium Ramlibacter tataouinensis TTB310 Genome Reveals a Well-Stocked Toolbox for Adaptation to a Desert Environment.</title>
        <authorList>
            <person name="De Luca G."/>
            <person name="Barakat M."/>
            <person name="Ortet P."/>
            <person name="Fochesato S."/>
            <person name="Jourlin-Castelli C."/>
            <person name="Ansaldi M."/>
            <person name="Py B."/>
            <person name="Fichant G."/>
            <person name="Coutinho P.M."/>
            <person name="Voulhoux R."/>
            <person name="Bastien O."/>
            <person name="Marechal E."/>
            <person name="Henrissat B."/>
            <person name="Quentin Y."/>
            <person name="Noirot P."/>
            <person name="Filloux A."/>
            <person name="Mejean V."/>
            <person name="Dubow M.S."/>
            <person name="Barras F."/>
            <person name="Barbe V."/>
            <person name="Weissenbach J."/>
            <person name="Mihalcescu I."/>
            <person name="Vermeglio A."/>
            <person name="Achouak W."/>
            <person name="Heulin T."/>
        </authorList>
    </citation>
    <scope>NUCLEOTIDE SEQUENCE [LARGE SCALE GENOMIC DNA]</scope>
    <source>
        <strain evidence="3">ATCC BAA-407 / DSM 14655 / LMG 21543 / TTB310</strain>
    </source>
</reference>
<organism evidence="2 3">
    <name type="scientific">Ramlibacter tataouinensis (strain ATCC BAA-407 / DSM 14655 / LMG 21543 / TTB310)</name>
    <dbReference type="NCBI Taxonomy" id="365046"/>
    <lineage>
        <taxon>Bacteria</taxon>
        <taxon>Pseudomonadati</taxon>
        <taxon>Pseudomonadota</taxon>
        <taxon>Betaproteobacteria</taxon>
        <taxon>Burkholderiales</taxon>
        <taxon>Comamonadaceae</taxon>
        <taxon>Ramlibacter</taxon>
    </lineage>
</organism>
<dbReference type="STRING" id="365046.Rta_12980"/>
<dbReference type="EMBL" id="CP000245">
    <property type="protein sequence ID" value="AEG92385.1"/>
    <property type="molecule type" value="Genomic_DNA"/>
</dbReference>
<dbReference type="KEGG" id="rta:Rta_12980"/>
<reference evidence="3" key="1">
    <citation type="submission" date="2006-01" db="EMBL/GenBank/DDBJ databases">
        <title>Genome of the cyst-dividing bacterium Ramlibacter tataouinensis.</title>
        <authorList>
            <person name="Barakat M."/>
            <person name="Ortet P."/>
            <person name="De Luca G."/>
            <person name="Jourlin-Castelli C."/>
            <person name="Ansaldi M."/>
            <person name="Py B."/>
            <person name="Fichant G."/>
            <person name="Coutinho P."/>
            <person name="Voulhoux R."/>
            <person name="Bastien O."/>
            <person name="Roy S."/>
            <person name="Marechal E."/>
            <person name="Henrissat B."/>
            <person name="Quentin Y."/>
            <person name="Noirot P."/>
            <person name="Filloux A."/>
            <person name="Mejean V."/>
            <person name="DuBow M."/>
            <person name="Barras F."/>
            <person name="Heulin T."/>
        </authorList>
    </citation>
    <scope>NUCLEOTIDE SEQUENCE [LARGE SCALE GENOMIC DNA]</scope>
    <source>
        <strain evidence="3">ATCC BAA-407 / DSM 14655 / LMG 21543 / TTB310</strain>
    </source>
</reference>
<feature type="compositionally biased region" description="Basic and acidic residues" evidence="1">
    <location>
        <begin position="50"/>
        <end position="61"/>
    </location>
</feature>
<evidence type="ECO:0000256" key="1">
    <source>
        <dbReference type="SAM" id="MobiDB-lite"/>
    </source>
</evidence>
<feature type="compositionally biased region" description="Low complexity" evidence="1">
    <location>
        <begin position="115"/>
        <end position="124"/>
    </location>
</feature>
<evidence type="ECO:0000313" key="2">
    <source>
        <dbReference type="EMBL" id="AEG92385.1"/>
    </source>
</evidence>
<feature type="compositionally biased region" description="Basic and acidic residues" evidence="1">
    <location>
        <begin position="8"/>
        <end position="40"/>
    </location>
</feature>
<protein>
    <submittedName>
        <fullName evidence="2">Uncharacterized protein</fullName>
    </submittedName>
</protein>
<dbReference type="OrthoDB" id="8811670at2"/>
<dbReference type="RefSeq" id="WP_013900618.1">
    <property type="nucleotide sequence ID" value="NC_015677.1"/>
</dbReference>
<sequence length="166" mass="17472">MPNQEESNDGKPRVDRDRPSADVERYATDGQSDARGKGASDEQGEFPPRSAERPLERRTEPYEGDGPGKVGLTSDQQPDLVAPSGVNQGDHGVAEDKPMAGDTVNFDDDDENRPRGNTTRTGGTWDAQGGDSGALSGEGERKGPGAGLSNRNGPSDPDAKNERPAG</sequence>
<dbReference type="Proteomes" id="UP000008385">
    <property type="component" value="Chromosome"/>
</dbReference>
<feature type="compositionally biased region" description="Basic and acidic residues" evidence="1">
    <location>
        <begin position="157"/>
        <end position="166"/>
    </location>
</feature>
<dbReference type="HOGENOM" id="CLU_1601340_0_0_4"/>
<accession>F5Y2M2</accession>